<comment type="caution">
    <text evidence="7">The sequence shown here is derived from an EMBL/GenBank/DDBJ whole genome shotgun (WGS) entry which is preliminary data.</text>
</comment>
<evidence type="ECO:0000313" key="8">
    <source>
        <dbReference type="Proteomes" id="UP000316217"/>
    </source>
</evidence>
<feature type="domain" description="Topo IA-type catalytic" evidence="6">
    <location>
        <begin position="1"/>
        <end position="333"/>
    </location>
</feature>
<evidence type="ECO:0000256" key="4">
    <source>
        <dbReference type="ARBA" id="ARBA00023125"/>
    </source>
</evidence>
<accession>A0A520KML8</accession>
<evidence type="ECO:0000256" key="1">
    <source>
        <dbReference type="ARBA" id="ARBA00004496"/>
    </source>
</evidence>
<dbReference type="Gene3D" id="1.10.290.10">
    <property type="entry name" value="Topoisomerase I, domain 4"/>
    <property type="match status" value="1"/>
</dbReference>
<evidence type="ECO:0000256" key="3">
    <source>
        <dbReference type="ARBA" id="ARBA00023029"/>
    </source>
</evidence>
<dbReference type="PANTHER" id="PTHR43505:SF1">
    <property type="entry name" value="REVERSE GYRASE"/>
    <property type="match status" value="1"/>
</dbReference>
<name>A0A520KML8_9CREN</name>
<organism evidence="7 8">
    <name type="scientific">Candidatus Methanodesulfokora washburnensis</name>
    <dbReference type="NCBI Taxonomy" id="2478471"/>
    <lineage>
        <taxon>Archaea</taxon>
        <taxon>Thermoproteota</taxon>
        <taxon>Candidatus Korarchaeia</taxon>
        <taxon>Candidatus Korarchaeia incertae sedis</taxon>
        <taxon>Candidatus Methanodesulfokora</taxon>
    </lineage>
</organism>
<evidence type="ECO:0000313" key="7">
    <source>
        <dbReference type="EMBL" id="RZN62074.1"/>
    </source>
</evidence>
<dbReference type="InterPro" id="IPR013826">
    <property type="entry name" value="Topo_IA_cen_sub3"/>
</dbReference>
<dbReference type="GO" id="GO:0005737">
    <property type="term" value="C:cytoplasm"/>
    <property type="evidence" value="ECO:0007669"/>
    <property type="project" value="UniProtKB-SubCell"/>
</dbReference>
<dbReference type="GO" id="GO:0006265">
    <property type="term" value="P:DNA topological change"/>
    <property type="evidence" value="ECO:0007669"/>
    <property type="project" value="InterPro"/>
</dbReference>
<dbReference type="InterPro" id="IPR013824">
    <property type="entry name" value="Topo_IA_cen_sub1"/>
</dbReference>
<protein>
    <recommendedName>
        <fullName evidence="6">Topo IA-type catalytic domain-containing protein</fullName>
    </recommendedName>
</protein>
<dbReference type="Proteomes" id="UP000316217">
    <property type="component" value="Unassembled WGS sequence"/>
</dbReference>
<comment type="subcellular location">
    <subcellularLocation>
        <location evidence="1">Cytoplasm</location>
    </subcellularLocation>
</comment>
<dbReference type="Pfam" id="PF01131">
    <property type="entry name" value="Topoisom_bac"/>
    <property type="match status" value="1"/>
</dbReference>
<keyword evidence="3" id="KW-0799">Topoisomerase</keyword>
<dbReference type="CDD" id="cd00186">
    <property type="entry name" value="TOP1Ac"/>
    <property type="match status" value="1"/>
</dbReference>
<keyword evidence="4" id="KW-0238">DNA-binding</keyword>
<dbReference type="EMBL" id="RXII01000056">
    <property type="protein sequence ID" value="RZN62074.1"/>
    <property type="molecule type" value="Genomic_DNA"/>
</dbReference>
<evidence type="ECO:0000259" key="6">
    <source>
        <dbReference type="PROSITE" id="PS52039"/>
    </source>
</evidence>
<evidence type="ECO:0000256" key="5">
    <source>
        <dbReference type="ARBA" id="ARBA00023235"/>
    </source>
</evidence>
<dbReference type="GO" id="GO:0160097">
    <property type="term" value="F:reverse gyrase activity"/>
    <property type="evidence" value="ECO:0007669"/>
    <property type="project" value="UniProtKB-ARBA"/>
</dbReference>
<dbReference type="PANTHER" id="PTHR43505">
    <property type="entry name" value="REVERSE GYRASE"/>
    <property type="match status" value="1"/>
</dbReference>
<dbReference type="InterPro" id="IPR023405">
    <property type="entry name" value="Topo_IA_core_domain"/>
</dbReference>
<reference evidence="7 8" key="1">
    <citation type="journal article" date="2019" name="Nat. Microbiol.">
        <title>Wide diversity of methane and short-chain alkane metabolisms in uncultured archaea.</title>
        <authorList>
            <person name="Borrel G."/>
            <person name="Adam P.S."/>
            <person name="McKay L.J."/>
            <person name="Chen L.X."/>
            <person name="Sierra-Garcia I.N."/>
            <person name="Sieber C.M."/>
            <person name="Letourneur Q."/>
            <person name="Ghozlane A."/>
            <person name="Andersen G.L."/>
            <person name="Li W.J."/>
            <person name="Hallam S.J."/>
            <person name="Muyzer G."/>
            <person name="de Oliveira V.M."/>
            <person name="Inskeep W.P."/>
            <person name="Banfield J.F."/>
            <person name="Gribaldo S."/>
        </authorList>
    </citation>
    <scope>NUCLEOTIDE SEQUENCE [LARGE SCALE GENOMIC DNA]</scope>
    <source>
        <strain evidence="7">NM4</strain>
    </source>
</reference>
<dbReference type="PRINTS" id="PR00417">
    <property type="entry name" value="PRTPISMRASEI"/>
</dbReference>
<dbReference type="Gene3D" id="1.10.460.10">
    <property type="entry name" value="Topoisomerase I, domain 2"/>
    <property type="match status" value="1"/>
</dbReference>
<dbReference type="Gene3D" id="2.60.510.20">
    <property type="match status" value="1"/>
</dbReference>
<sequence>MGRNEHKKKTKFTVISGDDFVISVEGEVLDEGRFKAFVSTVSESLETIAPPPPFSTGELLKEANRMFKMSSDLVMQIAQDLFETGLITYHRTDSIRVSDAGLRVAEQFLRENFRPRVWSSEGAHECIRPTRPLTSSDIIQLSREGVIQVKLSRDHLRIYDLIFNRFMASQAREAKFVKRKYVIRIEGREFEEERYTSVVDPGWTDYYKVIKIRKQLPEEMEVEVRHIRKPKVPLYSQGDIVSIMKEKKIGRPSTYSTIIGKILMRGYAVERNGKLYSTSLGEKVHSYLVNNYKELVDEQRTALLEKKMDEVESGNMDYQQLLKELFHEIRNRKSSK</sequence>
<dbReference type="InterPro" id="IPR013497">
    <property type="entry name" value="Topo_IA_cen"/>
</dbReference>
<dbReference type="SUPFAM" id="SSF56712">
    <property type="entry name" value="Prokaryotic type I DNA topoisomerase"/>
    <property type="match status" value="1"/>
</dbReference>
<dbReference type="SMART" id="SM00437">
    <property type="entry name" value="TOP1Ac"/>
    <property type="match status" value="1"/>
</dbReference>
<dbReference type="PROSITE" id="PS52039">
    <property type="entry name" value="TOPO_IA_2"/>
    <property type="match status" value="1"/>
</dbReference>
<evidence type="ECO:0000256" key="2">
    <source>
        <dbReference type="ARBA" id="ARBA00022490"/>
    </source>
</evidence>
<keyword evidence="5" id="KW-0413">Isomerase</keyword>
<dbReference type="InterPro" id="IPR003602">
    <property type="entry name" value="Topo_IA_DNA-bd_dom"/>
</dbReference>
<proteinExistence type="predicted"/>
<keyword evidence="2" id="KW-0963">Cytoplasm</keyword>
<dbReference type="InterPro" id="IPR005736">
    <property type="entry name" value="Reverse_gyrase"/>
</dbReference>
<dbReference type="AlphaFoldDB" id="A0A520KML8"/>
<gene>
    <name evidence="7" type="ORF">EF810_03735</name>
</gene>
<dbReference type="GO" id="GO:0003677">
    <property type="term" value="F:DNA binding"/>
    <property type="evidence" value="ECO:0007669"/>
    <property type="project" value="UniProtKB-KW"/>
</dbReference>